<dbReference type="RefSeq" id="XP_001030200.2">
    <property type="nucleotide sequence ID" value="XM_001030200.2"/>
</dbReference>
<feature type="transmembrane region" description="Helical" evidence="9">
    <location>
        <begin position="358"/>
        <end position="379"/>
    </location>
</feature>
<evidence type="ECO:0000256" key="1">
    <source>
        <dbReference type="ARBA" id="ARBA00004141"/>
    </source>
</evidence>
<evidence type="ECO:0000256" key="3">
    <source>
        <dbReference type="ARBA" id="ARBA00022692"/>
    </source>
</evidence>
<dbReference type="GO" id="GO:0003254">
    <property type="term" value="P:regulation of membrane depolarization"/>
    <property type="evidence" value="ECO:0007669"/>
    <property type="project" value="TreeGrafter"/>
</dbReference>
<feature type="compositionally biased region" description="Polar residues" evidence="8">
    <location>
        <begin position="1288"/>
        <end position="1297"/>
    </location>
</feature>
<comment type="subcellular location">
    <subcellularLocation>
        <location evidence="1">Membrane</location>
        <topology evidence="1">Multi-pass membrane protein</topology>
    </subcellularLocation>
</comment>
<proteinExistence type="predicted"/>
<evidence type="ECO:0000256" key="5">
    <source>
        <dbReference type="ARBA" id="ARBA00023065"/>
    </source>
</evidence>
<keyword evidence="6 9" id="KW-0472">Membrane</keyword>
<dbReference type="OrthoDB" id="421226at2759"/>
<dbReference type="InterPro" id="IPR003938">
    <property type="entry name" value="K_chnl_volt-dep_EAG/ELK/ERG"/>
</dbReference>
<dbReference type="PRINTS" id="PR01463">
    <property type="entry name" value="EAGCHANLFMLY"/>
</dbReference>
<dbReference type="PANTHER" id="PTHR45689">
    <property type="entry name" value="I[[H]] CHANNEL, ISOFORM E"/>
    <property type="match status" value="1"/>
</dbReference>
<dbReference type="PANTHER" id="PTHR45689:SF5">
    <property type="entry name" value="I[[H]] CHANNEL, ISOFORM E"/>
    <property type="match status" value="1"/>
</dbReference>
<reference evidence="12" key="1">
    <citation type="journal article" date="2006" name="PLoS Biol.">
        <title>Macronuclear genome sequence of the ciliate Tetrahymena thermophila, a model eukaryote.</title>
        <authorList>
            <person name="Eisen J.A."/>
            <person name="Coyne R.S."/>
            <person name="Wu M."/>
            <person name="Wu D."/>
            <person name="Thiagarajan M."/>
            <person name="Wortman J.R."/>
            <person name="Badger J.H."/>
            <person name="Ren Q."/>
            <person name="Amedeo P."/>
            <person name="Jones K.M."/>
            <person name="Tallon L.J."/>
            <person name="Delcher A.L."/>
            <person name="Salzberg S.L."/>
            <person name="Silva J.C."/>
            <person name="Haas B.J."/>
            <person name="Majoros W.H."/>
            <person name="Farzad M."/>
            <person name="Carlton J.M."/>
            <person name="Smith R.K. Jr."/>
            <person name="Garg J."/>
            <person name="Pearlman R.E."/>
            <person name="Karrer K.M."/>
            <person name="Sun L."/>
            <person name="Manning G."/>
            <person name="Elde N.C."/>
            <person name="Turkewitz A.P."/>
            <person name="Asai D.J."/>
            <person name="Wilkes D.E."/>
            <person name="Wang Y."/>
            <person name="Cai H."/>
            <person name="Collins K."/>
            <person name="Stewart B.A."/>
            <person name="Lee S.R."/>
            <person name="Wilamowska K."/>
            <person name="Weinberg Z."/>
            <person name="Ruzzo W.L."/>
            <person name="Wloga D."/>
            <person name="Gaertig J."/>
            <person name="Frankel J."/>
            <person name="Tsao C.-C."/>
            <person name="Gorovsky M.A."/>
            <person name="Keeling P.J."/>
            <person name="Waller R.F."/>
            <person name="Patron N.J."/>
            <person name="Cherry J.M."/>
            <person name="Stover N.A."/>
            <person name="Krieger C.J."/>
            <person name="del Toro C."/>
            <person name="Ryder H.F."/>
            <person name="Williamson S.C."/>
            <person name="Barbeau R.A."/>
            <person name="Hamilton E.P."/>
            <person name="Orias E."/>
        </authorList>
    </citation>
    <scope>NUCLEOTIDE SEQUENCE [LARGE SCALE GENOMIC DNA]</scope>
    <source>
        <strain evidence="12">SB210</strain>
    </source>
</reference>
<dbReference type="Gene3D" id="1.10.287.70">
    <property type="match status" value="1"/>
</dbReference>
<keyword evidence="7" id="KW-0407">Ion channel</keyword>
<feature type="transmembrane region" description="Helical" evidence="9">
    <location>
        <begin position="400"/>
        <end position="427"/>
    </location>
</feature>
<feature type="region of interest" description="Disordered" evidence="8">
    <location>
        <begin position="1033"/>
        <end position="1061"/>
    </location>
</feature>
<feature type="region of interest" description="Disordered" evidence="8">
    <location>
        <begin position="1266"/>
        <end position="1303"/>
    </location>
</feature>
<evidence type="ECO:0000259" key="10">
    <source>
        <dbReference type="PROSITE" id="PS50042"/>
    </source>
</evidence>
<feature type="transmembrane region" description="Helical" evidence="9">
    <location>
        <begin position="317"/>
        <end position="338"/>
    </location>
</feature>
<organism evidence="11 12">
    <name type="scientific">Tetrahymena thermophila (strain SB210)</name>
    <dbReference type="NCBI Taxonomy" id="312017"/>
    <lineage>
        <taxon>Eukaryota</taxon>
        <taxon>Sar</taxon>
        <taxon>Alveolata</taxon>
        <taxon>Ciliophora</taxon>
        <taxon>Intramacronucleata</taxon>
        <taxon>Oligohymenophorea</taxon>
        <taxon>Hymenostomatida</taxon>
        <taxon>Tetrahymenina</taxon>
        <taxon>Tetrahymenidae</taxon>
        <taxon>Tetrahymena</taxon>
    </lineage>
</organism>
<evidence type="ECO:0000256" key="6">
    <source>
        <dbReference type="ARBA" id="ARBA00023136"/>
    </source>
</evidence>
<sequence length="1408" mass="166352">MDAQQAKSPTNDYVINVEGANNRRRMFNASSFISTTNILQRKGSDAIDSFSQDLHGYDQVFSNQCLKNKEVDYSERQEKANSKLELAMDEQQSRNLDITSTDQLKRNSKVSEIVRTKSKKEINYNDIQQIIKSNQKKGNQYIQQKIKTINDQQQNKDQQLLNIGNGVTEDYFQYENNHADEFVNSKQNEEGQEAIKLRNQIVIFSYLLQFVKSLLVRYMYKKHNMLSVLQYRIIGDNAIIIQKNQRKRIDEIQKVKHRNIFERINFIREINVSSYNLSNFHKESIMKKFIFSIVIRTRKILKQILKRVIIFKPNNPFILIWEIAFLLVILFFLLAIPIEWSFDLTDSQKKVLKIMNYFQVGVFVADIFIGFHTGFYEFGEIVMVRMRIYEKYFKEKFKTNFISLSLLAINFIIDFKLLNFLALLIMVNSITEKIERTNLNLQLYQKLSSLQELIKLFCFIFLSIHIFGCGFHFVAIYSEWQGIQNNWLRQNDLLNTSAGEQYINSIYFTMISMCTIGYGDIHPLNYYEKIYVLGMAFISCGLFAFSVNLIGSIIQDIQKKTKDFRNKQSLISSYMNERQVQLSTQMRVLKYLEFIEDFQDSNITEGAKILETCSQEIKEELLKEYFGRILKTIKLIKGTFSQEFLIQLSLVMRERRFAPGEILVQKGQQMKHLFFITKGQTEYFIANNGNFLNLCDYDEKMIDLKCFITQQPSEISVRSKGITTAAYIDFHQWEEIIKQFGQDREKACCLRDQFLNDKRYQYPCKSCGQFQHNLYSCPQVCYKINKSLYFNKLVLNIQQDRTKTNRRDKKKQISSYTSNETIRQGLKLIRWGLVKEIYEDYEETDVQQECTMIEKDKEFYLRCPKIKLSYFLKKDEQKDEVQYNYPQVKVKGFKQQKSESNFFFNQFNQKQELSSSSSSSFMTTSESEDSSDSSDIQNTPQQPQVQQQQQQYEQAVNSLNSNQLSTNLMPSQIPLDSKFDYSEIHIDFVNNQNYYKKNQNESGFQQYYLQPRRSKSNTKTPKNSRIENFEQTSQNIQNSPNPIYFDQVSQKQPEDNIQPQQNNYPLQQHTILEKIHQQRRSILSNNQSNLREKYISLMQLQYMQQQQQLIQSQLQHFNQQQQNQQLNQQNQQQINQQQQLPSQMNYNQLNSPSEKNNINSFKFTFENSKSFHDEEPQILSASQINSSNNIALQQQQQQNQPHQQANQLNEQNSGTPVVSMLNSIISQMQNQIEKFYFQVSSMQQLTNQQFQAQAANKKKKKAMRFNLPSNQTPNNKQSQQEVSKENNRQQSITSSHNGFKDSQKDNLKMDISLDNKIQNFHLFGKCEFFFDIAKEFMYYYPKYNQSSIIKAYKKYQSLIIYQLKDQYMTKKATSLKMTMHQSIRKKLYPKKTTQGPLKRNNMVSFNHS</sequence>
<feature type="transmembrane region" description="Helical" evidence="9">
    <location>
        <begin position="530"/>
        <end position="554"/>
    </location>
</feature>
<dbReference type="CDD" id="cd00038">
    <property type="entry name" value="CAP_ED"/>
    <property type="match status" value="1"/>
</dbReference>
<feature type="compositionally biased region" description="Low complexity" evidence="8">
    <location>
        <begin position="915"/>
        <end position="925"/>
    </location>
</feature>
<dbReference type="eggNOG" id="KOG0498">
    <property type="taxonomic scope" value="Eukaryota"/>
</dbReference>
<keyword evidence="2" id="KW-0813">Transport</keyword>
<dbReference type="InterPro" id="IPR005821">
    <property type="entry name" value="Ion_trans_dom"/>
</dbReference>
<evidence type="ECO:0000256" key="7">
    <source>
        <dbReference type="ARBA" id="ARBA00023303"/>
    </source>
</evidence>
<feature type="compositionally biased region" description="Low complexity" evidence="8">
    <location>
        <begin position="933"/>
        <end position="954"/>
    </location>
</feature>
<dbReference type="Pfam" id="PF00520">
    <property type="entry name" value="Ion_trans"/>
    <property type="match status" value="1"/>
</dbReference>
<evidence type="ECO:0000313" key="11">
    <source>
        <dbReference type="EMBL" id="EAR82537.2"/>
    </source>
</evidence>
<dbReference type="KEGG" id="tet:TTHERM_01109910"/>
<dbReference type="EMBL" id="GG662565">
    <property type="protein sequence ID" value="EAR82537.2"/>
    <property type="molecule type" value="Genomic_DNA"/>
</dbReference>
<dbReference type="InParanoid" id="Q22B64"/>
<dbReference type="SUPFAM" id="SSF51206">
    <property type="entry name" value="cAMP-binding domain-like"/>
    <property type="match status" value="1"/>
</dbReference>
<dbReference type="GO" id="GO:0098855">
    <property type="term" value="C:HCN channel complex"/>
    <property type="evidence" value="ECO:0007669"/>
    <property type="project" value="TreeGrafter"/>
</dbReference>
<dbReference type="GO" id="GO:0005249">
    <property type="term" value="F:voltage-gated potassium channel activity"/>
    <property type="evidence" value="ECO:0007669"/>
    <property type="project" value="InterPro"/>
</dbReference>
<evidence type="ECO:0000256" key="9">
    <source>
        <dbReference type="SAM" id="Phobius"/>
    </source>
</evidence>
<dbReference type="SMART" id="SM00100">
    <property type="entry name" value="cNMP"/>
    <property type="match status" value="1"/>
</dbReference>
<dbReference type="SUPFAM" id="SSF81324">
    <property type="entry name" value="Voltage-gated potassium channels"/>
    <property type="match status" value="1"/>
</dbReference>
<feature type="region of interest" description="Disordered" evidence="8">
    <location>
        <begin position="915"/>
        <end position="954"/>
    </location>
</feature>
<accession>Q22B64</accession>
<dbReference type="InterPro" id="IPR014710">
    <property type="entry name" value="RmlC-like_jellyroll"/>
</dbReference>
<protein>
    <submittedName>
        <fullName evidence="11">Cyclic nucleotide-binding domain protein</fullName>
    </submittedName>
</protein>
<keyword evidence="4 9" id="KW-1133">Transmembrane helix</keyword>
<dbReference type="InterPro" id="IPR000595">
    <property type="entry name" value="cNMP-bd_dom"/>
</dbReference>
<evidence type="ECO:0000256" key="4">
    <source>
        <dbReference type="ARBA" id="ARBA00022989"/>
    </source>
</evidence>
<gene>
    <name evidence="11" type="ORF">TTHERM_01109910</name>
</gene>
<evidence type="ECO:0000256" key="2">
    <source>
        <dbReference type="ARBA" id="ARBA00022448"/>
    </source>
</evidence>
<feature type="compositionally biased region" description="Polar residues" evidence="8">
    <location>
        <begin position="1267"/>
        <end position="1281"/>
    </location>
</feature>
<dbReference type="GeneID" id="7840242"/>
<feature type="transmembrane region" description="Helical" evidence="9">
    <location>
        <begin position="453"/>
        <end position="480"/>
    </location>
</feature>
<dbReference type="Gene3D" id="2.60.120.10">
    <property type="entry name" value="Jelly Rolls"/>
    <property type="match status" value="1"/>
</dbReference>
<keyword evidence="5" id="KW-0406">Ion transport</keyword>
<dbReference type="InterPro" id="IPR018490">
    <property type="entry name" value="cNMP-bd_dom_sf"/>
</dbReference>
<keyword evidence="12" id="KW-1185">Reference proteome</keyword>
<evidence type="ECO:0000256" key="8">
    <source>
        <dbReference type="SAM" id="MobiDB-lite"/>
    </source>
</evidence>
<dbReference type="HOGENOM" id="CLU_280134_0_0_1"/>
<dbReference type="Proteomes" id="UP000009168">
    <property type="component" value="Unassembled WGS sequence"/>
</dbReference>
<feature type="domain" description="Cyclic nucleotide-binding" evidence="10">
    <location>
        <begin position="636"/>
        <end position="737"/>
    </location>
</feature>
<evidence type="ECO:0000313" key="12">
    <source>
        <dbReference type="Proteomes" id="UP000009168"/>
    </source>
</evidence>
<keyword evidence="3 9" id="KW-0812">Transmembrane</keyword>
<dbReference type="PROSITE" id="PS50042">
    <property type="entry name" value="CNMP_BINDING_3"/>
    <property type="match status" value="1"/>
</dbReference>
<dbReference type="GO" id="GO:0035725">
    <property type="term" value="P:sodium ion transmembrane transport"/>
    <property type="evidence" value="ECO:0007669"/>
    <property type="project" value="TreeGrafter"/>
</dbReference>
<dbReference type="InterPro" id="IPR051413">
    <property type="entry name" value="K/Na_HCN_channel"/>
</dbReference>
<name>Q22B64_TETTS</name>